<dbReference type="SMART" id="SM00382">
    <property type="entry name" value="AAA"/>
    <property type="match status" value="1"/>
</dbReference>
<evidence type="ECO:0000313" key="16">
    <source>
        <dbReference type="Proteomes" id="UP000424805"/>
    </source>
</evidence>
<reference evidence="11" key="3">
    <citation type="submission" date="2022-10" db="EMBL/GenBank/DDBJ databases">
        <title>Human gut microbiome strain richness.</title>
        <authorList>
            <person name="Chen-Liaw A."/>
        </authorList>
    </citation>
    <scope>NUCLEOTIDE SEQUENCE</scope>
    <source>
        <strain evidence="11">BSD2780120875st1_E1_BSD2780120875_150330</strain>
    </source>
</reference>
<dbReference type="EMBL" id="VWFO01000042">
    <property type="protein sequence ID" value="KAA4661417.1"/>
    <property type="molecule type" value="Genomic_DNA"/>
</dbReference>
<dbReference type="Proteomes" id="UP000365824">
    <property type="component" value="Unassembled WGS sequence"/>
</dbReference>
<dbReference type="PROSITE" id="PS50893">
    <property type="entry name" value="ABC_TRANSPORTER_2"/>
    <property type="match status" value="1"/>
</dbReference>
<dbReference type="EMBL" id="VWFP01000037">
    <property type="protein sequence ID" value="KAA4620374.1"/>
    <property type="molecule type" value="Genomic_DNA"/>
</dbReference>
<dbReference type="Proteomes" id="UP000375690">
    <property type="component" value="Unassembled WGS sequence"/>
</dbReference>
<dbReference type="PANTHER" id="PTHR42711">
    <property type="entry name" value="ABC TRANSPORTER ATP-BINDING PROTEIN"/>
    <property type="match status" value="1"/>
</dbReference>
<dbReference type="InterPro" id="IPR027417">
    <property type="entry name" value="P-loop_NTPase"/>
</dbReference>
<keyword evidence="4" id="KW-0547">Nucleotide-binding</keyword>
<dbReference type="InterPro" id="IPR050763">
    <property type="entry name" value="ABC_transporter_ATP-binding"/>
</dbReference>
<keyword evidence="3" id="KW-0536">Nodulation</keyword>
<dbReference type="EMBL" id="QSBI01000049">
    <property type="protein sequence ID" value="RGX05764.1"/>
    <property type="molecule type" value="Genomic_DNA"/>
</dbReference>
<evidence type="ECO:0000256" key="4">
    <source>
        <dbReference type="ARBA" id="ARBA00022741"/>
    </source>
</evidence>
<dbReference type="EMBL" id="VWLB01000068">
    <property type="protein sequence ID" value="KAA3922246.1"/>
    <property type="molecule type" value="Genomic_DNA"/>
</dbReference>
<dbReference type="PANTHER" id="PTHR42711:SF5">
    <property type="entry name" value="ABC TRANSPORTER ATP-BINDING PROTEIN NATA"/>
    <property type="match status" value="1"/>
</dbReference>
<evidence type="ECO:0000313" key="7">
    <source>
        <dbReference type="EMBL" id="KAA3922246.1"/>
    </source>
</evidence>
<feature type="domain" description="ABC transporter" evidence="6">
    <location>
        <begin position="6"/>
        <end position="235"/>
    </location>
</feature>
<evidence type="ECO:0000256" key="3">
    <source>
        <dbReference type="ARBA" id="ARBA00022458"/>
    </source>
</evidence>
<name>A0A139LNK5_BACOV</name>
<keyword evidence="2" id="KW-0813">Transport</keyword>
<dbReference type="AlphaFoldDB" id="A0A139LNK5"/>
<dbReference type="Pfam" id="PF00005">
    <property type="entry name" value="ABC_tran"/>
    <property type="match status" value="1"/>
</dbReference>
<evidence type="ECO:0000313" key="10">
    <source>
        <dbReference type="EMBL" id="KAB1329942.1"/>
    </source>
</evidence>
<dbReference type="Gene3D" id="3.40.50.300">
    <property type="entry name" value="P-loop containing nucleotide triphosphate hydrolases"/>
    <property type="match status" value="1"/>
</dbReference>
<dbReference type="RefSeq" id="WP_008999065.1">
    <property type="nucleotide sequence ID" value="NZ_CAKJYS010000001.1"/>
</dbReference>
<organism evidence="10 15">
    <name type="scientific">Bacteroides ovatus</name>
    <dbReference type="NCBI Taxonomy" id="28116"/>
    <lineage>
        <taxon>Bacteria</taxon>
        <taxon>Pseudomonadati</taxon>
        <taxon>Bacteroidota</taxon>
        <taxon>Bacteroidia</taxon>
        <taxon>Bacteroidales</taxon>
        <taxon>Bacteroidaceae</taxon>
        <taxon>Bacteroides</taxon>
    </lineage>
</organism>
<dbReference type="GO" id="GO:0016887">
    <property type="term" value="F:ATP hydrolysis activity"/>
    <property type="evidence" value="ECO:0007669"/>
    <property type="project" value="InterPro"/>
</dbReference>
<evidence type="ECO:0000313" key="11">
    <source>
        <dbReference type="EMBL" id="MDC2744179.1"/>
    </source>
</evidence>
<evidence type="ECO:0000256" key="5">
    <source>
        <dbReference type="ARBA" id="ARBA00022840"/>
    </source>
</evidence>
<dbReference type="GO" id="GO:0005524">
    <property type="term" value="F:ATP binding"/>
    <property type="evidence" value="ECO:0007669"/>
    <property type="project" value="UniProtKB-KW"/>
</dbReference>
<dbReference type="EMBL" id="VWFC01000003">
    <property type="protein sequence ID" value="KAB1329942.1"/>
    <property type="molecule type" value="Genomic_DNA"/>
</dbReference>
<comment type="similarity">
    <text evidence="1">Belongs to the ABC transporter superfamily.</text>
</comment>
<evidence type="ECO:0000256" key="1">
    <source>
        <dbReference type="ARBA" id="ARBA00005417"/>
    </source>
</evidence>
<accession>A0A139LNK5</accession>
<sequence length="311" mass="34911">MSTPIVEVKHLSHRYSVDWAIRDINFSIEKTGILGLLGSNGAGKSTTMNIICGVLNQTEGDVFINGIDLRKNPVEAKKHIGFLPQKPPLHPDLTVDEYLIHCATLRRIEKSKVREAVEIAKERCAIAHFSKRLIKNLSGGYQQRVGIAQAIVHNPPFVVLDEPTNGLDPNQIVEIRNLIKEIAEDHSVLLSTHILSEVQATCNDIRMIEHGKVVFSGSMKDFDNYVVPSSFTVTFALPPSIEELAKIEHVLNIEELYPGTFRIRFDDDENITERVVALSIQNGWRLKEITMERCSLDIIFAQLSGKLKNNI</sequence>
<dbReference type="InterPro" id="IPR003593">
    <property type="entry name" value="AAA+_ATPase"/>
</dbReference>
<keyword evidence="5 10" id="KW-0067">ATP-binding</keyword>
<evidence type="ECO:0000259" key="6">
    <source>
        <dbReference type="PROSITE" id="PS50893"/>
    </source>
</evidence>
<dbReference type="Proteomes" id="UP000424805">
    <property type="component" value="Unassembled WGS sequence"/>
</dbReference>
<evidence type="ECO:0000313" key="12">
    <source>
        <dbReference type="EMBL" id="RGX05764.1"/>
    </source>
</evidence>
<comment type="caution">
    <text evidence="10">The sequence shown here is derived from an EMBL/GenBank/DDBJ whole genome shotgun (WGS) entry which is preliminary data.</text>
</comment>
<evidence type="ECO:0000313" key="15">
    <source>
        <dbReference type="Proteomes" id="UP000375690"/>
    </source>
</evidence>
<gene>
    <name evidence="12" type="ORF">DWV35_24260</name>
    <name evidence="10" type="ORF">F3B53_04600</name>
    <name evidence="8" type="ORF">F3B90_24150</name>
    <name evidence="9" type="ORF">F3B98_22990</name>
    <name evidence="7" type="ORF">F3F25_26415</name>
    <name evidence="11" type="ORF">PO382_18330</name>
</gene>
<dbReference type="InterPro" id="IPR003439">
    <property type="entry name" value="ABC_transporter-like_ATP-bd"/>
</dbReference>
<reference evidence="12 13" key="1">
    <citation type="submission" date="2018-08" db="EMBL/GenBank/DDBJ databases">
        <title>A genome reference for cultivated species of the human gut microbiota.</title>
        <authorList>
            <person name="Zou Y."/>
            <person name="Xue W."/>
            <person name="Luo G."/>
        </authorList>
    </citation>
    <scope>NUCLEOTIDE SEQUENCE [LARGE SCALE GENOMIC DNA]</scope>
    <source>
        <strain evidence="12 13">AF04-46</strain>
    </source>
</reference>
<protein>
    <submittedName>
        <fullName evidence="10">ABC transporter ATP-binding protein</fullName>
    </submittedName>
</protein>
<dbReference type="SUPFAM" id="SSF52540">
    <property type="entry name" value="P-loop containing nucleoside triphosphate hydrolases"/>
    <property type="match status" value="1"/>
</dbReference>
<evidence type="ECO:0000313" key="17">
    <source>
        <dbReference type="Proteomes" id="UP000435985"/>
    </source>
</evidence>
<proteinExistence type="inferred from homology"/>
<evidence type="ECO:0000313" key="9">
    <source>
        <dbReference type="EMBL" id="KAA4661417.1"/>
    </source>
</evidence>
<evidence type="ECO:0000313" key="13">
    <source>
        <dbReference type="Proteomes" id="UP000286031"/>
    </source>
</evidence>
<reference evidence="14 15" key="2">
    <citation type="journal article" date="2019" name="Nat. Med.">
        <title>A library of human gut bacterial isolates paired with longitudinal multiomics data enables mechanistic microbiome research.</title>
        <authorList>
            <person name="Poyet M."/>
            <person name="Groussin M."/>
            <person name="Gibbons S.M."/>
            <person name="Avila-Pacheco J."/>
            <person name="Jiang X."/>
            <person name="Kearney S.M."/>
            <person name="Perrotta A.R."/>
            <person name="Berdy B."/>
            <person name="Zhao S."/>
            <person name="Lieberman T.D."/>
            <person name="Swanson P.K."/>
            <person name="Smith M."/>
            <person name="Roesemann S."/>
            <person name="Alexander J.E."/>
            <person name="Rich S.A."/>
            <person name="Livny J."/>
            <person name="Vlamakis H."/>
            <person name="Clish C."/>
            <person name="Bullock K."/>
            <person name="Deik A."/>
            <person name="Scott J."/>
            <person name="Pierce K.A."/>
            <person name="Xavier R.J."/>
            <person name="Alm E.J."/>
        </authorList>
    </citation>
    <scope>NUCLEOTIDE SEQUENCE [LARGE SCALE GENOMIC DNA]</scope>
    <source>
        <strain evidence="9 17">BIOML-A14</strain>
        <strain evidence="8 16">BIOML-A15</strain>
        <strain evidence="7 14">BIOML-A160</strain>
        <strain evidence="10 15">BIOML-A2</strain>
    </source>
</reference>
<dbReference type="Proteomes" id="UP000435985">
    <property type="component" value="Unassembled WGS sequence"/>
</dbReference>
<dbReference type="EMBL" id="JAQNZF010000027">
    <property type="protein sequence ID" value="MDC2744179.1"/>
    <property type="molecule type" value="Genomic_DNA"/>
</dbReference>
<dbReference type="Proteomes" id="UP001219389">
    <property type="component" value="Unassembled WGS sequence"/>
</dbReference>
<evidence type="ECO:0000313" key="8">
    <source>
        <dbReference type="EMBL" id="KAA4620374.1"/>
    </source>
</evidence>
<evidence type="ECO:0000313" key="14">
    <source>
        <dbReference type="Proteomes" id="UP000365824"/>
    </source>
</evidence>
<dbReference type="Proteomes" id="UP000286031">
    <property type="component" value="Unassembled WGS sequence"/>
</dbReference>
<evidence type="ECO:0000256" key="2">
    <source>
        <dbReference type="ARBA" id="ARBA00022448"/>
    </source>
</evidence>